<dbReference type="InterPro" id="IPR001610">
    <property type="entry name" value="PAC"/>
</dbReference>
<evidence type="ECO:0000256" key="1">
    <source>
        <dbReference type="ARBA" id="ARBA00000085"/>
    </source>
</evidence>
<dbReference type="PRINTS" id="PR00344">
    <property type="entry name" value="BCTRLSENSOR"/>
</dbReference>
<dbReference type="InterPro" id="IPR013656">
    <property type="entry name" value="PAS_4"/>
</dbReference>
<dbReference type="SMART" id="SM00388">
    <property type="entry name" value="HisKA"/>
    <property type="match status" value="1"/>
</dbReference>
<dbReference type="PANTHER" id="PTHR43065">
    <property type="entry name" value="SENSOR HISTIDINE KINASE"/>
    <property type="match status" value="1"/>
</dbReference>
<dbReference type="SUPFAM" id="SSF55785">
    <property type="entry name" value="PYP-like sensor domain (PAS domain)"/>
    <property type="match status" value="1"/>
</dbReference>
<dbReference type="CDD" id="cd00082">
    <property type="entry name" value="HisKA"/>
    <property type="match status" value="1"/>
</dbReference>
<feature type="domain" description="PAC" evidence="5">
    <location>
        <begin position="311"/>
        <end position="361"/>
    </location>
</feature>
<gene>
    <name evidence="6" type="ORF">E2493_19630</name>
</gene>
<dbReference type="Gene3D" id="3.30.565.10">
    <property type="entry name" value="Histidine kinase-like ATPase, C-terminal domain"/>
    <property type="match status" value="1"/>
</dbReference>
<dbReference type="RefSeq" id="WP_135090278.1">
    <property type="nucleotide sequence ID" value="NZ_SPDV01000069.1"/>
</dbReference>
<dbReference type="Gene3D" id="1.10.287.130">
    <property type="match status" value="1"/>
</dbReference>
<dbReference type="SMART" id="SM00086">
    <property type="entry name" value="PAC"/>
    <property type="match status" value="1"/>
</dbReference>
<dbReference type="InterPro" id="IPR000014">
    <property type="entry name" value="PAS"/>
</dbReference>
<dbReference type="CDD" id="cd00130">
    <property type="entry name" value="PAS"/>
    <property type="match status" value="1"/>
</dbReference>
<dbReference type="InterPro" id="IPR000700">
    <property type="entry name" value="PAS-assoc_C"/>
</dbReference>
<dbReference type="SUPFAM" id="SSF55874">
    <property type="entry name" value="ATPase domain of HSP90 chaperone/DNA topoisomerase II/histidine kinase"/>
    <property type="match status" value="1"/>
</dbReference>
<dbReference type="PROSITE" id="PS50109">
    <property type="entry name" value="HIS_KIN"/>
    <property type="match status" value="1"/>
</dbReference>
<dbReference type="GO" id="GO:0000155">
    <property type="term" value="F:phosphorelay sensor kinase activity"/>
    <property type="evidence" value="ECO:0007669"/>
    <property type="project" value="InterPro"/>
</dbReference>
<evidence type="ECO:0000256" key="2">
    <source>
        <dbReference type="ARBA" id="ARBA00012438"/>
    </source>
</evidence>
<dbReference type="PANTHER" id="PTHR43065:SF42">
    <property type="entry name" value="TWO-COMPONENT SENSOR PPRA"/>
    <property type="match status" value="1"/>
</dbReference>
<dbReference type="InterPro" id="IPR005467">
    <property type="entry name" value="His_kinase_dom"/>
</dbReference>
<evidence type="ECO:0000259" key="5">
    <source>
        <dbReference type="PROSITE" id="PS50113"/>
    </source>
</evidence>
<dbReference type="SUPFAM" id="SSF47384">
    <property type="entry name" value="Homodimeric domain of signal transducing histidine kinase"/>
    <property type="match status" value="1"/>
</dbReference>
<organism evidence="6 7">
    <name type="scientific">Sphingomonas parva</name>
    <dbReference type="NCBI Taxonomy" id="2555898"/>
    <lineage>
        <taxon>Bacteria</taxon>
        <taxon>Pseudomonadati</taxon>
        <taxon>Pseudomonadota</taxon>
        <taxon>Alphaproteobacteria</taxon>
        <taxon>Sphingomonadales</taxon>
        <taxon>Sphingomonadaceae</taxon>
        <taxon>Sphingomonas</taxon>
    </lineage>
</organism>
<name>A0A4Y8ZKM2_9SPHN</name>
<dbReference type="PROSITE" id="PS50113">
    <property type="entry name" value="PAC"/>
    <property type="match status" value="1"/>
</dbReference>
<comment type="catalytic activity">
    <reaction evidence="1">
        <text>ATP + protein L-histidine = ADP + protein N-phospho-L-histidine.</text>
        <dbReference type="EC" id="2.7.13.3"/>
    </reaction>
</comment>
<dbReference type="SMART" id="SM00387">
    <property type="entry name" value="HATPase_c"/>
    <property type="match status" value="1"/>
</dbReference>
<dbReference type="Pfam" id="PF00512">
    <property type="entry name" value="HisKA"/>
    <property type="match status" value="1"/>
</dbReference>
<dbReference type="InterPro" id="IPR003661">
    <property type="entry name" value="HisK_dim/P_dom"/>
</dbReference>
<reference evidence="6 7" key="1">
    <citation type="submission" date="2019-03" db="EMBL/GenBank/DDBJ databases">
        <title>Genome sequence of Sphingomonas sp. 17J27-24.</title>
        <authorList>
            <person name="Kim M."/>
            <person name="Maeng S."/>
            <person name="Sathiyaraj S."/>
        </authorList>
    </citation>
    <scope>NUCLEOTIDE SEQUENCE [LARGE SCALE GENOMIC DNA]</scope>
    <source>
        <strain evidence="6 7">17J27-24</strain>
    </source>
</reference>
<evidence type="ECO:0000313" key="6">
    <source>
        <dbReference type="EMBL" id="TFI56551.1"/>
    </source>
</evidence>
<sequence>MATRNADTRAPSEVAGTTDSGIPVIGPVLWGTHCCLFFETVEDYLAVVARYFSAALENGQYCLWILSGRLSPDEAQAAMERLVPAAKEAFARGAIEIARAVDLGFRERPFPRDALFRTFEQKLEQALAQGFEGMRVAGEVASMMHDDLAALSDLECTINRKLQDSKVVMLCCYCLGSASGGQVFRFASSHEFAVGRCHGEWQVMEVSQAVGAGAQIKRLNLDLTRRIGQRTRQLQTVNDALVDSEELFRFIAENMTDVIALYDTEGRTIYVSPSAPLKGRSIQDMLQEAVRPEDRPWLQRCWERAVSGEQVTMTLRYLHPEGSWHWLESTAVPVHYRGRPHVLSVSRDVSARRALEEQLQHAQKMEALGRLAGGVAHDFNNVLTAIFGFAAVLRRQVAPDSNAQEAIEEIRNSAERARKLTRQLLTFARRDVQEPQMIDAAAVIREVEGMLRLVVREEVAFSVELPVEPLPITIDPVSLEQVLMNLVVNASDATPPGGRIVVRCDRLEAAAGAIGTPAFVEAGAYVRIEVADTGSGLLPEVAERAFEPFFTTKTAGQGTGLGLSTVFGIVKQAGGYVWIDSEPEQGTRVSIVFPAADQSPA</sequence>
<accession>A0A4Y8ZKM2</accession>
<keyword evidence="3" id="KW-0597">Phosphoprotein</keyword>
<feature type="domain" description="Histidine kinase" evidence="4">
    <location>
        <begin position="374"/>
        <end position="597"/>
    </location>
</feature>
<dbReference type="EC" id="2.7.13.3" evidence="2"/>
<dbReference type="Pfam" id="PF02518">
    <property type="entry name" value="HATPase_c"/>
    <property type="match status" value="1"/>
</dbReference>
<dbReference type="Gene3D" id="3.30.450.20">
    <property type="entry name" value="PAS domain"/>
    <property type="match status" value="1"/>
</dbReference>
<dbReference type="NCBIfam" id="TIGR00229">
    <property type="entry name" value="sensory_box"/>
    <property type="match status" value="1"/>
</dbReference>
<dbReference type="Proteomes" id="UP000298213">
    <property type="component" value="Unassembled WGS sequence"/>
</dbReference>
<comment type="caution">
    <text evidence="6">The sequence shown here is derived from an EMBL/GenBank/DDBJ whole genome shotgun (WGS) entry which is preliminary data.</text>
</comment>
<evidence type="ECO:0000259" key="4">
    <source>
        <dbReference type="PROSITE" id="PS50109"/>
    </source>
</evidence>
<dbReference type="InterPro" id="IPR004358">
    <property type="entry name" value="Sig_transdc_His_kin-like_C"/>
</dbReference>
<dbReference type="Pfam" id="PF14417">
    <property type="entry name" value="MEDS"/>
    <property type="match status" value="1"/>
</dbReference>
<dbReference type="InterPro" id="IPR003594">
    <property type="entry name" value="HATPase_dom"/>
</dbReference>
<keyword evidence="7" id="KW-1185">Reference proteome</keyword>
<dbReference type="EMBL" id="SPDV01000069">
    <property type="protein sequence ID" value="TFI56551.1"/>
    <property type="molecule type" value="Genomic_DNA"/>
</dbReference>
<dbReference type="Pfam" id="PF08448">
    <property type="entry name" value="PAS_4"/>
    <property type="match status" value="1"/>
</dbReference>
<proteinExistence type="predicted"/>
<dbReference type="InterPro" id="IPR035965">
    <property type="entry name" value="PAS-like_dom_sf"/>
</dbReference>
<evidence type="ECO:0000313" key="7">
    <source>
        <dbReference type="Proteomes" id="UP000298213"/>
    </source>
</evidence>
<dbReference type="InterPro" id="IPR025847">
    <property type="entry name" value="MEDS_domain"/>
</dbReference>
<dbReference type="AlphaFoldDB" id="A0A4Y8ZKM2"/>
<dbReference type="OrthoDB" id="9796100at2"/>
<evidence type="ECO:0000256" key="3">
    <source>
        <dbReference type="ARBA" id="ARBA00022553"/>
    </source>
</evidence>
<dbReference type="InterPro" id="IPR036097">
    <property type="entry name" value="HisK_dim/P_sf"/>
</dbReference>
<dbReference type="InterPro" id="IPR036890">
    <property type="entry name" value="HATPase_C_sf"/>
</dbReference>
<protein>
    <recommendedName>
        <fullName evidence="2">histidine kinase</fullName>
        <ecNumber evidence="2">2.7.13.3</ecNumber>
    </recommendedName>
</protein>